<dbReference type="InterPro" id="IPR003439">
    <property type="entry name" value="ABC_transporter-like_ATP-bd"/>
</dbReference>
<dbReference type="PROSITE" id="PS50929">
    <property type="entry name" value="ABC_TM1F"/>
    <property type="match status" value="1"/>
</dbReference>
<evidence type="ECO:0000256" key="4">
    <source>
        <dbReference type="ARBA" id="ARBA00022692"/>
    </source>
</evidence>
<evidence type="ECO:0000313" key="12">
    <source>
        <dbReference type="EMBL" id="OGZ00780.1"/>
    </source>
</evidence>
<dbReference type="InterPro" id="IPR003593">
    <property type="entry name" value="AAA+_ATPase"/>
</dbReference>
<evidence type="ECO:0000256" key="9">
    <source>
        <dbReference type="SAM" id="Phobius"/>
    </source>
</evidence>
<dbReference type="PROSITE" id="PS50893">
    <property type="entry name" value="ABC_TRANSPORTER_2"/>
    <property type="match status" value="1"/>
</dbReference>
<dbReference type="Proteomes" id="UP000178495">
    <property type="component" value="Unassembled WGS sequence"/>
</dbReference>
<feature type="transmembrane region" description="Helical" evidence="9">
    <location>
        <begin position="163"/>
        <end position="181"/>
    </location>
</feature>
<dbReference type="PANTHER" id="PTHR43394:SF1">
    <property type="entry name" value="ATP-BINDING CASSETTE SUB-FAMILY B MEMBER 10, MITOCHONDRIAL"/>
    <property type="match status" value="1"/>
</dbReference>
<organism evidence="12 13">
    <name type="scientific">Candidatus Liptonbacteria bacterium RIFCSPLOWO2_01_FULL_56_20</name>
    <dbReference type="NCBI Taxonomy" id="1798652"/>
    <lineage>
        <taxon>Bacteria</taxon>
        <taxon>Candidatus Liptoniibacteriota</taxon>
    </lineage>
</organism>
<dbReference type="InterPro" id="IPR027417">
    <property type="entry name" value="P-loop_NTPase"/>
</dbReference>
<dbReference type="GO" id="GO:0005524">
    <property type="term" value="F:ATP binding"/>
    <property type="evidence" value="ECO:0007669"/>
    <property type="project" value="UniProtKB-KW"/>
</dbReference>
<dbReference type="AlphaFoldDB" id="A0A1G2CJ62"/>
<sequence>MHLLSRYIRQYKQILFLALALATVNQVFSLLDPQIFRLLIDNYAGKIAELERQEFVSGVILLLLASVGVAFVSRVAKNFQDYYVNVIVQRVGAGLYADAISHSFSLPYFVFEDQRSGELLQKLQKARADAQSIITSAVNTVFLSAIGVIFVLAYSFWVHWSVGLIYFLTIPMVGGVTYFTSRRIKAAQKRIVAEMAGLAGSTTETLRNVELVKSLGLENQETERLNSVNEHILGLELKKVKLIRALSFIQGTTVNLMRSLILLLMLWLIFERDITLGQFFSILFYSFFIFSPLGELGNVAAQYQEAKASSEALGQILAIHPEPKPVHAKKIGTLSHIVFKNVSFTYNSANMPSVKGIDLDIKSGESMAFVGPSGSGKTTIVKLIVGLYKPTRGHILINGIDAGVLDYEDFRRRIGYVSQDTQLFAGTIRENLLFVNPDASDEDCIRALTNASAMAIVERGDKGLGTRIGEGGVKISGGERQRLAIARALLRNPGLIIFDEATSSLDSITEKGITETIKNIGAVRPDLMVVLVAHRLSTVLHADRLHVLEKGRISETGTHAKLLEKKGLYAALWREQSAEVELVA</sequence>
<feature type="domain" description="ABC transmembrane type-1" evidence="11">
    <location>
        <begin position="16"/>
        <end position="305"/>
    </location>
</feature>
<dbReference type="EMBL" id="MHLC01000027">
    <property type="protein sequence ID" value="OGZ00780.1"/>
    <property type="molecule type" value="Genomic_DNA"/>
</dbReference>
<keyword evidence="6 12" id="KW-0067">ATP-binding</keyword>
<dbReference type="Pfam" id="PF00005">
    <property type="entry name" value="ABC_tran"/>
    <property type="match status" value="1"/>
</dbReference>
<dbReference type="STRING" id="1798652.A3A43_02785"/>
<keyword evidence="2" id="KW-0813">Transport</keyword>
<dbReference type="PANTHER" id="PTHR43394">
    <property type="entry name" value="ATP-DEPENDENT PERMEASE MDL1, MITOCHONDRIAL"/>
    <property type="match status" value="1"/>
</dbReference>
<evidence type="ECO:0000256" key="8">
    <source>
        <dbReference type="ARBA" id="ARBA00023136"/>
    </source>
</evidence>
<reference evidence="12 13" key="1">
    <citation type="journal article" date="2016" name="Nat. Commun.">
        <title>Thousands of microbial genomes shed light on interconnected biogeochemical processes in an aquifer system.</title>
        <authorList>
            <person name="Anantharaman K."/>
            <person name="Brown C.T."/>
            <person name="Hug L.A."/>
            <person name="Sharon I."/>
            <person name="Castelle C.J."/>
            <person name="Probst A.J."/>
            <person name="Thomas B.C."/>
            <person name="Singh A."/>
            <person name="Wilkins M.J."/>
            <person name="Karaoz U."/>
            <person name="Brodie E.L."/>
            <person name="Williams K.H."/>
            <person name="Hubbard S.S."/>
            <person name="Banfield J.F."/>
        </authorList>
    </citation>
    <scope>NUCLEOTIDE SEQUENCE [LARGE SCALE GENOMIC DNA]</scope>
</reference>
<evidence type="ECO:0000313" key="13">
    <source>
        <dbReference type="Proteomes" id="UP000178495"/>
    </source>
</evidence>
<evidence type="ECO:0000256" key="6">
    <source>
        <dbReference type="ARBA" id="ARBA00022840"/>
    </source>
</evidence>
<feature type="transmembrane region" description="Helical" evidence="9">
    <location>
        <begin position="133"/>
        <end position="157"/>
    </location>
</feature>
<accession>A0A1G2CJ62</accession>
<dbReference type="InterPro" id="IPR011527">
    <property type="entry name" value="ABC1_TM_dom"/>
</dbReference>
<dbReference type="InterPro" id="IPR036640">
    <property type="entry name" value="ABC1_TM_sf"/>
</dbReference>
<keyword evidence="3" id="KW-1003">Cell membrane</keyword>
<keyword evidence="7 9" id="KW-1133">Transmembrane helix</keyword>
<dbReference type="GO" id="GO:0005886">
    <property type="term" value="C:plasma membrane"/>
    <property type="evidence" value="ECO:0007669"/>
    <property type="project" value="UniProtKB-SubCell"/>
</dbReference>
<dbReference type="SUPFAM" id="SSF90123">
    <property type="entry name" value="ABC transporter transmembrane region"/>
    <property type="match status" value="1"/>
</dbReference>
<dbReference type="InterPro" id="IPR017871">
    <property type="entry name" value="ABC_transporter-like_CS"/>
</dbReference>
<comment type="subcellular location">
    <subcellularLocation>
        <location evidence="1">Cell membrane</location>
        <topology evidence="1">Multi-pass membrane protein</topology>
    </subcellularLocation>
</comment>
<evidence type="ECO:0000259" key="10">
    <source>
        <dbReference type="PROSITE" id="PS50893"/>
    </source>
</evidence>
<evidence type="ECO:0000256" key="7">
    <source>
        <dbReference type="ARBA" id="ARBA00022989"/>
    </source>
</evidence>
<dbReference type="GO" id="GO:0015421">
    <property type="term" value="F:ABC-type oligopeptide transporter activity"/>
    <property type="evidence" value="ECO:0007669"/>
    <property type="project" value="TreeGrafter"/>
</dbReference>
<protein>
    <submittedName>
        <fullName evidence="12">ABC transporter ATP-binding protein</fullName>
    </submittedName>
</protein>
<comment type="caution">
    <text evidence="12">The sequence shown here is derived from an EMBL/GenBank/DDBJ whole genome shotgun (WGS) entry which is preliminary data.</text>
</comment>
<dbReference type="Pfam" id="PF00664">
    <property type="entry name" value="ABC_membrane"/>
    <property type="match status" value="1"/>
</dbReference>
<evidence type="ECO:0000256" key="3">
    <source>
        <dbReference type="ARBA" id="ARBA00022475"/>
    </source>
</evidence>
<feature type="transmembrane region" description="Helical" evidence="9">
    <location>
        <begin position="53"/>
        <end position="72"/>
    </location>
</feature>
<evidence type="ECO:0000259" key="11">
    <source>
        <dbReference type="PROSITE" id="PS50929"/>
    </source>
</evidence>
<feature type="domain" description="ABC transporter" evidence="10">
    <location>
        <begin position="337"/>
        <end position="575"/>
    </location>
</feature>
<gene>
    <name evidence="12" type="ORF">A3A43_02785</name>
</gene>
<dbReference type="Gene3D" id="1.20.1560.10">
    <property type="entry name" value="ABC transporter type 1, transmembrane domain"/>
    <property type="match status" value="1"/>
</dbReference>
<dbReference type="PROSITE" id="PS00211">
    <property type="entry name" value="ABC_TRANSPORTER_1"/>
    <property type="match status" value="1"/>
</dbReference>
<keyword evidence="8 9" id="KW-0472">Membrane</keyword>
<proteinExistence type="predicted"/>
<dbReference type="GO" id="GO:0016887">
    <property type="term" value="F:ATP hydrolysis activity"/>
    <property type="evidence" value="ECO:0007669"/>
    <property type="project" value="InterPro"/>
</dbReference>
<dbReference type="SMART" id="SM00382">
    <property type="entry name" value="AAA"/>
    <property type="match status" value="1"/>
</dbReference>
<evidence type="ECO:0000256" key="2">
    <source>
        <dbReference type="ARBA" id="ARBA00022448"/>
    </source>
</evidence>
<dbReference type="Gene3D" id="3.40.50.300">
    <property type="entry name" value="P-loop containing nucleotide triphosphate hydrolases"/>
    <property type="match status" value="1"/>
</dbReference>
<feature type="transmembrane region" description="Helical" evidence="9">
    <location>
        <begin position="248"/>
        <end position="270"/>
    </location>
</feature>
<evidence type="ECO:0000256" key="1">
    <source>
        <dbReference type="ARBA" id="ARBA00004651"/>
    </source>
</evidence>
<dbReference type="InterPro" id="IPR039421">
    <property type="entry name" value="Type_1_exporter"/>
</dbReference>
<name>A0A1G2CJ62_9BACT</name>
<keyword evidence="5" id="KW-0547">Nucleotide-binding</keyword>
<dbReference type="FunFam" id="3.40.50.300:FF:000299">
    <property type="entry name" value="ABC transporter ATP-binding protein/permease"/>
    <property type="match status" value="1"/>
</dbReference>
<evidence type="ECO:0000256" key="5">
    <source>
        <dbReference type="ARBA" id="ARBA00022741"/>
    </source>
</evidence>
<dbReference type="SUPFAM" id="SSF52540">
    <property type="entry name" value="P-loop containing nucleoside triphosphate hydrolases"/>
    <property type="match status" value="1"/>
</dbReference>
<dbReference type="CDD" id="cd07346">
    <property type="entry name" value="ABC_6TM_exporters"/>
    <property type="match status" value="1"/>
</dbReference>
<keyword evidence="4 9" id="KW-0812">Transmembrane</keyword>